<dbReference type="PANTHER" id="PTHR11831">
    <property type="entry name" value="30S 40S RIBOSOMAL PROTEIN"/>
    <property type="match status" value="1"/>
</dbReference>
<dbReference type="InterPro" id="IPR022801">
    <property type="entry name" value="Ribosomal_uS4"/>
</dbReference>
<keyword evidence="3 6" id="KW-0694">RNA-binding</keyword>
<geneLocation type="mitochondrion" evidence="8"/>
<proteinExistence type="inferred from homology"/>
<dbReference type="InterPro" id="IPR002942">
    <property type="entry name" value="S4_RNA-bd"/>
</dbReference>
<feature type="domain" description="RNA-binding S4" evidence="7">
    <location>
        <begin position="70"/>
        <end position="133"/>
    </location>
</feature>
<keyword evidence="4 8" id="KW-0689">Ribosomal protein</keyword>
<evidence type="ECO:0000256" key="6">
    <source>
        <dbReference type="PROSITE-ProRule" id="PRU00182"/>
    </source>
</evidence>
<dbReference type="PANTHER" id="PTHR11831:SF4">
    <property type="entry name" value="SMALL RIBOSOMAL SUBUNIT PROTEIN US4M"/>
    <property type="match status" value="1"/>
</dbReference>
<evidence type="ECO:0000256" key="5">
    <source>
        <dbReference type="ARBA" id="ARBA00023274"/>
    </source>
</evidence>
<comment type="similarity">
    <text evidence="1">Belongs to the universal ribosomal protein uS4 family.</text>
</comment>
<dbReference type="EMBL" id="AP018919">
    <property type="protein sequence ID" value="BBF98321.1"/>
    <property type="molecule type" value="Genomic_DNA"/>
</dbReference>
<organism evidence="8">
    <name type="scientific">Goniomonas avonlea</name>
    <dbReference type="NCBI Taxonomy" id="1255295"/>
    <lineage>
        <taxon>Eukaryota</taxon>
        <taxon>Cryptophyceae</taxon>
        <taxon>Cyathomonadacea</taxon>
        <taxon>Goniomonadaceae</taxon>
        <taxon>Goniomonas</taxon>
    </lineage>
</organism>
<dbReference type="SUPFAM" id="SSF55174">
    <property type="entry name" value="Alpha-L RNA-binding motif"/>
    <property type="match status" value="1"/>
</dbReference>
<keyword evidence="5" id="KW-0687">Ribonucleoprotein</keyword>
<accession>A0A348G6M4</accession>
<evidence type="ECO:0000313" key="8">
    <source>
        <dbReference type="EMBL" id="BBF98321.1"/>
    </source>
</evidence>
<dbReference type="Gene3D" id="1.10.1050.10">
    <property type="entry name" value="Ribosomal Protein S4 Delta 41, Chain A, domain 1"/>
    <property type="match status" value="1"/>
</dbReference>
<evidence type="ECO:0000256" key="3">
    <source>
        <dbReference type="ARBA" id="ARBA00022884"/>
    </source>
</evidence>
<dbReference type="AlphaFoldDB" id="A0A348G6M4"/>
<reference evidence="8" key="1">
    <citation type="journal article" date="2018" name="BMC Biol.">
        <title>Nuclear genome sequence of the plastid-lacking cryptomonad Goniomonas avonlea provides insights into the evolution of secondary plastids.</title>
        <authorList>
            <person name="Cenci U."/>
            <person name="Sibbald S.J."/>
            <person name="Curtis B.A."/>
            <person name="Kamikawa R."/>
            <person name="Eme L."/>
            <person name="Moog D."/>
            <person name="Henrissat B."/>
            <person name="Marechal E."/>
            <person name="Chabi M."/>
            <person name="Djemiel C."/>
            <person name="Roger A.J."/>
            <person name="Kim E."/>
            <person name="Archibald J.M."/>
        </authorList>
    </citation>
    <scope>NUCLEOTIDE SEQUENCE</scope>
</reference>
<keyword evidence="2 6" id="KW-0699">rRNA-binding</keyword>
<dbReference type="PROSITE" id="PS00632">
    <property type="entry name" value="RIBOSOMAL_S4"/>
    <property type="match status" value="1"/>
</dbReference>
<dbReference type="GO" id="GO:0042274">
    <property type="term" value="P:ribosomal small subunit biogenesis"/>
    <property type="evidence" value="ECO:0007669"/>
    <property type="project" value="TreeGrafter"/>
</dbReference>
<protein>
    <submittedName>
        <fullName evidence="8">Ribosomal protein S4</fullName>
    </submittedName>
</protein>
<evidence type="ECO:0000256" key="2">
    <source>
        <dbReference type="ARBA" id="ARBA00022730"/>
    </source>
</evidence>
<dbReference type="PROSITE" id="PS50889">
    <property type="entry name" value="S4"/>
    <property type="match status" value="1"/>
</dbReference>
<name>A0A348G6M4_9CRYP</name>
<dbReference type="SMART" id="SM00363">
    <property type="entry name" value="S4"/>
    <property type="match status" value="1"/>
</dbReference>
<evidence type="ECO:0000256" key="1">
    <source>
        <dbReference type="ARBA" id="ARBA00007465"/>
    </source>
</evidence>
<evidence type="ECO:0000256" key="4">
    <source>
        <dbReference type="ARBA" id="ARBA00022980"/>
    </source>
</evidence>
<sequence>MIRNTKARYSNKLRYGSQFFVCLAAKQMLKKFYCLNERELVLIFSLSFLEYKKKKNVSLFIDFFFSLLESRLDVILYRSGFAYSVLHARQLISHGHVLLNNSKQQKPGKFKFFVMPGDFIFCNPNFTIKKQNNVSHTRILLQQTTYIEVNSKLHTIILTSLPRIRAYCYPFLNDSSSSKLISDKRVRAFFFSVAQCLIKQH</sequence>
<evidence type="ECO:0000259" key="7">
    <source>
        <dbReference type="SMART" id="SM00363"/>
    </source>
</evidence>
<keyword evidence="8" id="KW-0496">Mitochondrion</keyword>
<dbReference type="InterPro" id="IPR036986">
    <property type="entry name" value="S4_RNA-bd_sf"/>
</dbReference>
<dbReference type="Pfam" id="PF01479">
    <property type="entry name" value="S4"/>
    <property type="match status" value="1"/>
</dbReference>
<dbReference type="GO" id="GO:0015935">
    <property type="term" value="C:small ribosomal subunit"/>
    <property type="evidence" value="ECO:0007669"/>
    <property type="project" value="TreeGrafter"/>
</dbReference>
<gene>
    <name evidence="8" type="primary">rps4</name>
</gene>
<dbReference type="CDD" id="cd00165">
    <property type="entry name" value="S4"/>
    <property type="match status" value="1"/>
</dbReference>
<dbReference type="GO" id="GO:0003735">
    <property type="term" value="F:structural constituent of ribosome"/>
    <property type="evidence" value="ECO:0007669"/>
    <property type="project" value="TreeGrafter"/>
</dbReference>
<dbReference type="GO" id="GO:0019843">
    <property type="term" value="F:rRNA binding"/>
    <property type="evidence" value="ECO:0007669"/>
    <property type="project" value="UniProtKB-KW"/>
</dbReference>
<dbReference type="Gene3D" id="3.10.290.10">
    <property type="entry name" value="RNA-binding S4 domain"/>
    <property type="match status" value="1"/>
</dbReference>
<dbReference type="InterPro" id="IPR018079">
    <property type="entry name" value="Ribosomal_uS4_CS"/>
</dbReference>